<feature type="domain" description="Amidase" evidence="2">
    <location>
        <begin position="27"/>
        <end position="396"/>
    </location>
</feature>
<proteinExistence type="inferred from homology"/>
<evidence type="ECO:0000313" key="3">
    <source>
        <dbReference type="EMBL" id="MDD9327462.1"/>
    </source>
</evidence>
<dbReference type="InterPro" id="IPR000120">
    <property type="entry name" value="Amidase"/>
</dbReference>
<evidence type="ECO:0000313" key="4">
    <source>
        <dbReference type="EMBL" id="WWY02629.1"/>
    </source>
</evidence>
<dbReference type="Gene3D" id="3.90.1300.10">
    <property type="entry name" value="Amidase signature (AS) domain"/>
    <property type="match status" value="1"/>
</dbReference>
<name>A0A9X4IDR0_9NEIS</name>
<evidence type="ECO:0000256" key="1">
    <source>
        <dbReference type="ARBA" id="ARBA00009199"/>
    </source>
</evidence>
<dbReference type="RefSeq" id="WP_274584724.1">
    <property type="nucleotide sequence ID" value="NZ_CP146598.1"/>
</dbReference>
<dbReference type="InterPro" id="IPR036928">
    <property type="entry name" value="AS_sf"/>
</dbReference>
<dbReference type="GO" id="GO:0003824">
    <property type="term" value="F:catalytic activity"/>
    <property type="evidence" value="ECO:0007669"/>
    <property type="project" value="InterPro"/>
</dbReference>
<dbReference type="Pfam" id="PF01425">
    <property type="entry name" value="Amidase"/>
    <property type="match status" value="1"/>
</dbReference>
<dbReference type="EMBL" id="JAPQFL010000002">
    <property type="protein sequence ID" value="MDD9327462.1"/>
    <property type="molecule type" value="Genomic_DNA"/>
</dbReference>
<dbReference type="PANTHER" id="PTHR11895:SF7">
    <property type="entry name" value="GLUTAMYL-TRNA(GLN) AMIDOTRANSFERASE SUBUNIT A, MITOCHONDRIAL"/>
    <property type="match status" value="1"/>
</dbReference>
<dbReference type="EMBL" id="CP146598">
    <property type="protein sequence ID" value="WWY02629.1"/>
    <property type="molecule type" value="Genomic_DNA"/>
</dbReference>
<reference evidence="3" key="1">
    <citation type="submission" date="2022-10" db="EMBL/GenBank/DDBJ databases">
        <authorList>
            <person name="Boutroux M."/>
        </authorList>
    </citation>
    <scope>NUCLEOTIDE SEQUENCE</scope>
    <source>
        <strain evidence="3">51.81</strain>
    </source>
</reference>
<dbReference type="SUPFAM" id="SSF75304">
    <property type="entry name" value="Amidase signature (AS) enzymes"/>
    <property type="match status" value="1"/>
</dbReference>
<dbReference type="PANTHER" id="PTHR11895">
    <property type="entry name" value="TRANSAMIDASE"/>
    <property type="match status" value="1"/>
</dbReference>
<organism evidence="3">
    <name type="scientific">Neisseria leonii</name>
    <dbReference type="NCBI Taxonomy" id="2995413"/>
    <lineage>
        <taxon>Bacteria</taxon>
        <taxon>Pseudomonadati</taxon>
        <taxon>Pseudomonadota</taxon>
        <taxon>Betaproteobacteria</taxon>
        <taxon>Neisseriales</taxon>
        <taxon>Neisseriaceae</taxon>
        <taxon>Neisseria</taxon>
    </lineage>
</organism>
<keyword evidence="5" id="KW-1185">Reference proteome</keyword>
<dbReference type="PROSITE" id="PS00571">
    <property type="entry name" value="AMIDASES"/>
    <property type="match status" value="1"/>
</dbReference>
<evidence type="ECO:0000313" key="5">
    <source>
        <dbReference type="Proteomes" id="UP001149607"/>
    </source>
</evidence>
<protein>
    <submittedName>
        <fullName evidence="3">Amidase</fullName>
    </submittedName>
</protein>
<dbReference type="AlphaFoldDB" id="A0A9X4IDR0"/>
<accession>A0A9X4IDR0</accession>
<gene>
    <name evidence="3" type="ORF">ORY91_000861</name>
    <name evidence="4" type="ORF">V9W64_07925</name>
</gene>
<dbReference type="InterPro" id="IPR023631">
    <property type="entry name" value="Amidase_dom"/>
</dbReference>
<dbReference type="Proteomes" id="UP001149607">
    <property type="component" value="Chromosome"/>
</dbReference>
<dbReference type="InterPro" id="IPR020556">
    <property type="entry name" value="Amidase_CS"/>
</dbReference>
<evidence type="ECO:0000259" key="2">
    <source>
        <dbReference type="Pfam" id="PF01425"/>
    </source>
</evidence>
<reference evidence="4" key="2">
    <citation type="submission" date="2024-02" db="EMBL/GenBank/DDBJ databases">
        <title>Neisseria leonii sp. nov.</title>
        <authorList>
            <person name="Boutroux M."/>
            <person name="Favre-Rochex S."/>
            <person name="Gorgette O."/>
            <person name="Touak G."/>
            <person name="Muhle E."/>
            <person name="Chesneau O."/>
            <person name="Clermont D."/>
            <person name="Rahi P."/>
        </authorList>
    </citation>
    <scope>NUCLEOTIDE SEQUENCE</scope>
    <source>
        <strain evidence="4">51.81</strain>
    </source>
</reference>
<comment type="similarity">
    <text evidence="1">Belongs to the amidase family.</text>
</comment>
<sequence length="494" mass="53188">MKFEEYRRYDAVGLADLVRRGEVSADELLQTALRRLDEVNPKLNLLACDLRGRAAALPVPGNAPLAGVPFLLKDLLADWAGAPTACGSRMMQNHIPPYSSALTEAYLRAGLRIFGKTTLPEWGLMPYTESEMYGATRNPWHTDYTPGGSSGGSAAAVAAGIVPAAHGGDGGGSIRLPAHNCGLFGLKPSRGRSSFAPALGESWQGLVCEHVLTRSVRDSALFLDIAASTQKGALYACPKPSESFSDGLLRETGRLNIAYWQEPWTGGGNDEGTCAALADSLQLLASAGHVLTEESPEFAPPEILSRAMLIIVAGETAKLAHLYRETYGKDLHYSQVEPATWAVLVQGRQISAGEMCWARDVLLAQTRAAEAFFNRYDVLVTPVCPRTTPKVGELAPGAAQQRLSRLLLGRLNLGRFLARNPLIEQEGMKALHYAGYTLPFNMSGSPAMSVPLYWHNGLPVGTQFAAAAGREDILLRLAAQLEQIRPWADKTAPL</sequence>